<dbReference type="AlphaFoldDB" id="A0A1V6NT25"/>
<evidence type="ECO:0000256" key="1">
    <source>
        <dbReference type="SAM" id="Phobius"/>
    </source>
</evidence>
<gene>
    <name evidence="2" type="ORF">PENPOL_c003G00717</name>
</gene>
<evidence type="ECO:0000313" key="2">
    <source>
        <dbReference type="EMBL" id="OQD67810.1"/>
    </source>
</evidence>
<keyword evidence="1" id="KW-0812">Transmembrane</keyword>
<dbReference type="Proteomes" id="UP000191408">
    <property type="component" value="Unassembled WGS sequence"/>
</dbReference>
<keyword evidence="1" id="KW-1133">Transmembrane helix</keyword>
<name>A0A1V6NT25_PENPO</name>
<dbReference type="OrthoDB" id="5429468at2759"/>
<keyword evidence="3" id="KW-1185">Reference proteome</keyword>
<feature type="transmembrane region" description="Helical" evidence="1">
    <location>
        <begin position="177"/>
        <end position="194"/>
    </location>
</feature>
<feature type="transmembrane region" description="Helical" evidence="1">
    <location>
        <begin position="401"/>
        <end position="427"/>
    </location>
</feature>
<sequence>MVRSSTHYVYDALELESSREDEGPRKCDRAEWPFIKNSDGNRLIRRAIVIGVYIVLVIGALNGIAVIAIFVTLLVKYNAAPTSDFQFYKNTRFEECAAVVPDAANCTAIMTALNDWSKDSEYLSATWSKNSHYLSEVSYKGKTGISYEWCQTVSCFNGYKVVPSSVNDSAFAPTALYGWWYIMCTCVSAMWTLRKTSPWFQRDRQPKPCRGIRELGVLDWGVLIWDVCGPLTTWWASFVYSIIHPVPKVTFSVIAWTTAWRYSSSIRLHPYSCALDRVPRIKRALPWIFGVLAAAQWSATVYSIQAEESQSIYDSYRCLAAQVASGPGTSTCSAEEICSKSWLFSAQNFILPGDMSAAAPIAFTVVATLSVVMQLFCVFLAKRGDAKMNHGVAKRSFKTYYHMFSPVLCLALVSVPAMAVSGIIYPIQFGQSWNERKPDALVAYDSDCHAVHVGLSQWRFYLDVKDYARGLRAARLWFGV</sequence>
<feature type="transmembrane region" description="Helical" evidence="1">
    <location>
        <begin position="357"/>
        <end position="381"/>
    </location>
</feature>
<comment type="caution">
    <text evidence="2">The sequence shown here is derived from an EMBL/GenBank/DDBJ whole genome shotgun (WGS) entry which is preliminary data.</text>
</comment>
<proteinExistence type="predicted"/>
<evidence type="ECO:0000313" key="3">
    <source>
        <dbReference type="Proteomes" id="UP000191408"/>
    </source>
</evidence>
<feature type="transmembrane region" description="Helical" evidence="1">
    <location>
        <begin position="47"/>
        <end position="75"/>
    </location>
</feature>
<dbReference type="EMBL" id="MDYM01000003">
    <property type="protein sequence ID" value="OQD67810.1"/>
    <property type="molecule type" value="Genomic_DNA"/>
</dbReference>
<keyword evidence="1" id="KW-0472">Membrane</keyword>
<feature type="transmembrane region" description="Helical" evidence="1">
    <location>
        <begin position="284"/>
        <end position="304"/>
    </location>
</feature>
<reference evidence="3" key="1">
    <citation type="journal article" date="2017" name="Nat. Microbiol.">
        <title>Global analysis of biosynthetic gene clusters reveals vast potential of secondary metabolite production in Penicillium species.</title>
        <authorList>
            <person name="Nielsen J.C."/>
            <person name="Grijseels S."/>
            <person name="Prigent S."/>
            <person name="Ji B."/>
            <person name="Dainat J."/>
            <person name="Nielsen K.F."/>
            <person name="Frisvad J.C."/>
            <person name="Workman M."/>
            <person name="Nielsen J."/>
        </authorList>
    </citation>
    <scope>NUCLEOTIDE SEQUENCE [LARGE SCALE GENOMIC DNA]</scope>
    <source>
        <strain evidence="3">IBT 4502</strain>
    </source>
</reference>
<organism evidence="2 3">
    <name type="scientific">Penicillium polonicum</name>
    <dbReference type="NCBI Taxonomy" id="60169"/>
    <lineage>
        <taxon>Eukaryota</taxon>
        <taxon>Fungi</taxon>
        <taxon>Dikarya</taxon>
        <taxon>Ascomycota</taxon>
        <taxon>Pezizomycotina</taxon>
        <taxon>Eurotiomycetes</taxon>
        <taxon>Eurotiomycetidae</taxon>
        <taxon>Eurotiales</taxon>
        <taxon>Aspergillaceae</taxon>
        <taxon>Penicillium</taxon>
    </lineage>
</organism>
<protein>
    <submittedName>
        <fullName evidence="2">Uncharacterized protein</fullName>
    </submittedName>
</protein>
<accession>A0A1V6NT25</accession>